<organism evidence="1 2">
    <name type="scientific">Periplaneta americana</name>
    <name type="common">American cockroach</name>
    <name type="synonym">Blatta americana</name>
    <dbReference type="NCBI Taxonomy" id="6978"/>
    <lineage>
        <taxon>Eukaryota</taxon>
        <taxon>Metazoa</taxon>
        <taxon>Ecdysozoa</taxon>
        <taxon>Arthropoda</taxon>
        <taxon>Hexapoda</taxon>
        <taxon>Insecta</taxon>
        <taxon>Pterygota</taxon>
        <taxon>Neoptera</taxon>
        <taxon>Polyneoptera</taxon>
        <taxon>Dictyoptera</taxon>
        <taxon>Blattodea</taxon>
        <taxon>Blattoidea</taxon>
        <taxon>Blattidae</taxon>
        <taxon>Blattinae</taxon>
        <taxon>Periplaneta</taxon>
    </lineage>
</organism>
<keyword evidence="2" id="KW-1185">Reference proteome</keyword>
<evidence type="ECO:0000313" key="1">
    <source>
        <dbReference type="EMBL" id="KAJ4436312.1"/>
    </source>
</evidence>
<comment type="caution">
    <text evidence="1">The sequence shown here is derived from an EMBL/GenBank/DDBJ whole genome shotgun (WGS) entry which is preliminary data.</text>
</comment>
<proteinExistence type="predicted"/>
<dbReference type="EMBL" id="JAJSOF020000023">
    <property type="protein sequence ID" value="KAJ4436312.1"/>
    <property type="molecule type" value="Genomic_DNA"/>
</dbReference>
<dbReference type="Proteomes" id="UP001148838">
    <property type="component" value="Unassembled WGS sequence"/>
</dbReference>
<accession>A0ABQ8SRP0</accession>
<sequence>MSVRFQDCDKLQFLCLVGSSEFQDHVTNFPSVALQQLHQRYPQMFGKLQYLKNELCLLYADKNYRDFTPEEILHSLQENQDVFEKSYKLFSLGVTIPSTSTVHRWKGVFLLKKNKISCKEHVIESISVFVEHCNPKGNLSSTY</sequence>
<reference evidence="1 2" key="1">
    <citation type="journal article" date="2022" name="Allergy">
        <title>Genome assembly and annotation of Periplaneta americana reveal a comprehensive cockroach allergen profile.</title>
        <authorList>
            <person name="Wang L."/>
            <person name="Xiong Q."/>
            <person name="Saelim N."/>
            <person name="Wang L."/>
            <person name="Nong W."/>
            <person name="Wan A.T."/>
            <person name="Shi M."/>
            <person name="Liu X."/>
            <person name="Cao Q."/>
            <person name="Hui J.H.L."/>
            <person name="Sookrung N."/>
            <person name="Leung T.F."/>
            <person name="Tungtrongchitr A."/>
            <person name="Tsui S.K.W."/>
        </authorList>
    </citation>
    <scope>NUCLEOTIDE SEQUENCE [LARGE SCALE GENOMIC DNA]</scope>
    <source>
        <strain evidence="1">PWHHKU_190912</strain>
    </source>
</reference>
<name>A0ABQ8SRP0_PERAM</name>
<gene>
    <name evidence="1" type="ORF">ANN_18943</name>
</gene>
<evidence type="ECO:0000313" key="2">
    <source>
        <dbReference type="Proteomes" id="UP001148838"/>
    </source>
</evidence>
<protein>
    <submittedName>
        <fullName evidence="1">Uncharacterized protein</fullName>
    </submittedName>
</protein>